<accession>A0A1Y5IDN9</accession>
<dbReference type="Pfam" id="PF02782">
    <property type="entry name" value="FGGY_C"/>
    <property type="match status" value="1"/>
</dbReference>
<dbReference type="eggNOG" id="ENOG502QVMB">
    <property type="taxonomic scope" value="Eukaryota"/>
</dbReference>
<dbReference type="Gene3D" id="3.30.420.40">
    <property type="match status" value="2"/>
</dbReference>
<dbReference type="GO" id="GO:0019150">
    <property type="term" value="F:D-ribulokinase activity"/>
    <property type="evidence" value="ECO:0007669"/>
    <property type="project" value="TreeGrafter"/>
</dbReference>
<feature type="domain" description="Carbohydrate kinase FGGY C-terminal" evidence="5">
    <location>
        <begin position="387"/>
        <end position="471"/>
    </location>
</feature>
<dbReference type="EMBL" id="KZ155781">
    <property type="protein sequence ID" value="OUS46737.1"/>
    <property type="molecule type" value="Genomic_DNA"/>
</dbReference>
<dbReference type="InterPro" id="IPR043129">
    <property type="entry name" value="ATPase_NBD"/>
</dbReference>
<evidence type="ECO:0000256" key="4">
    <source>
        <dbReference type="SAM" id="MobiDB-lite"/>
    </source>
</evidence>
<gene>
    <name evidence="6" type="ORF">BE221DRAFT_191738</name>
</gene>
<feature type="region of interest" description="Disordered" evidence="4">
    <location>
        <begin position="147"/>
        <end position="168"/>
    </location>
</feature>
<evidence type="ECO:0000256" key="2">
    <source>
        <dbReference type="ARBA" id="ARBA00022679"/>
    </source>
</evidence>
<dbReference type="PANTHER" id="PTHR10196">
    <property type="entry name" value="SUGAR KINASE"/>
    <property type="match status" value="1"/>
</dbReference>
<dbReference type="AlphaFoldDB" id="A0A1Y5IDN9"/>
<keyword evidence="2" id="KW-0808">Transferase</keyword>
<dbReference type="GO" id="GO:0004856">
    <property type="term" value="F:D-xylulokinase activity"/>
    <property type="evidence" value="ECO:0007669"/>
    <property type="project" value="TreeGrafter"/>
</dbReference>
<evidence type="ECO:0000256" key="3">
    <source>
        <dbReference type="ARBA" id="ARBA00022777"/>
    </source>
</evidence>
<comment type="similarity">
    <text evidence="1">Belongs to the FGGY kinase family.</text>
</comment>
<dbReference type="CDD" id="cd07783">
    <property type="entry name" value="ASKHA_NBD_FGGY_SePSK_AtXK1-like"/>
    <property type="match status" value="1"/>
</dbReference>
<organism evidence="6">
    <name type="scientific">Ostreococcus tauri</name>
    <name type="common">Marine green alga</name>
    <dbReference type="NCBI Taxonomy" id="70448"/>
    <lineage>
        <taxon>Eukaryota</taxon>
        <taxon>Viridiplantae</taxon>
        <taxon>Chlorophyta</taxon>
        <taxon>Mamiellophyceae</taxon>
        <taxon>Mamiellales</taxon>
        <taxon>Bathycoccaceae</taxon>
        <taxon>Ostreococcus</taxon>
    </lineage>
</organism>
<feature type="compositionally biased region" description="Polar residues" evidence="4">
    <location>
        <begin position="157"/>
        <end position="168"/>
    </location>
</feature>
<sequence length="483" mass="52334">MCRLVSLFSLVPRSRARARTSGKTRWIRRGRRARVDGIDARARRMEDDSSKEMLFAGMDFGTSSARLCVVDRDGALVRSTTASYASMDDIAASWKRAMGELLDCLSDSERARVQGVSVDGTSGTVVIVDGETGEALREPYMYNETFPEESARVRAQRNGSGTDSTESASSAACKVSRWFHVDGDERDRARAVMLHHADWLAFDLHGKMGMSDFNNALKLGFDPAPDVESFPRWLLDAPYGKMLPNDVRPPGTSFGVVQASAVERFGLSPTCEVIAGTTDSVAAFIASSADAAGECATSLGSTLALKLISDVRVEDLSSGVYSHRLNGRWLVGGASNLGGWILRRFFKDDEVATLSEKIARERYVATKDYFEGVMLGFGISVDDAVAIVEDSRPADDAQFVVNILSSIANVEARCYERMMTLGASNRAHKVFTAGGGAKNDVWSNIRSTALGGVPVVRSARDEAAYGAALLARQGRLRLSTYVP</sequence>
<evidence type="ECO:0000313" key="6">
    <source>
        <dbReference type="EMBL" id="OUS46737.1"/>
    </source>
</evidence>
<dbReference type="PANTHER" id="PTHR10196:SF80">
    <property type="entry name" value="D-RIBULOSE KINASE"/>
    <property type="match status" value="1"/>
</dbReference>
<evidence type="ECO:0000256" key="1">
    <source>
        <dbReference type="ARBA" id="ARBA00009156"/>
    </source>
</evidence>
<dbReference type="InterPro" id="IPR018485">
    <property type="entry name" value="FGGY_C"/>
</dbReference>
<protein>
    <recommendedName>
        <fullName evidence="5">Carbohydrate kinase FGGY C-terminal domain-containing protein</fullName>
    </recommendedName>
</protein>
<reference evidence="6" key="1">
    <citation type="submission" date="2017-04" db="EMBL/GenBank/DDBJ databases">
        <title>Population genomics of picophytoplankton unveils novel chromosome hypervariability.</title>
        <authorList>
            <consortium name="DOE Joint Genome Institute"/>
            <person name="Blanc-Mathieu R."/>
            <person name="Krasovec M."/>
            <person name="Hebrard M."/>
            <person name="Yau S."/>
            <person name="Desgranges E."/>
            <person name="Martin J."/>
            <person name="Schackwitz W."/>
            <person name="Kuo A."/>
            <person name="Salin G."/>
            <person name="Donnadieu C."/>
            <person name="Desdevises Y."/>
            <person name="Sanchez-Ferandin S."/>
            <person name="Moreau H."/>
            <person name="Rivals E."/>
            <person name="Grigoriev I.V."/>
            <person name="Grimsley N."/>
            <person name="Eyre-Walker A."/>
            <person name="Piganeau G."/>
        </authorList>
    </citation>
    <scope>NUCLEOTIDE SEQUENCE [LARGE SCALE GENOMIC DNA]</scope>
    <source>
        <strain evidence="6">RCC 1115</strain>
    </source>
</reference>
<dbReference type="Proteomes" id="UP000195557">
    <property type="component" value="Unassembled WGS sequence"/>
</dbReference>
<dbReference type="GO" id="GO:0005829">
    <property type="term" value="C:cytosol"/>
    <property type="evidence" value="ECO:0007669"/>
    <property type="project" value="TreeGrafter"/>
</dbReference>
<proteinExistence type="inferred from homology"/>
<keyword evidence="3" id="KW-0418">Kinase</keyword>
<dbReference type="GO" id="GO:0005997">
    <property type="term" value="P:xylulose metabolic process"/>
    <property type="evidence" value="ECO:0007669"/>
    <property type="project" value="TreeGrafter"/>
</dbReference>
<name>A0A1Y5IDN9_OSTTA</name>
<dbReference type="SUPFAM" id="SSF53067">
    <property type="entry name" value="Actin-like ATPase domain"/>
    <property type="match status" value="2"/>
</dbReference>
<evidence type="ECO:0000259" key="5">
    <source>
        <dbReference type="Pfam" id="PF02782"/>
    </source>
</evidence>